<evidence type="ECO:0000259" key="1">
    <source>
        <dbReference type="PROSITE" id="PS51806"/>
    </source>
</evidence>
<sequence length="110" mass="12357">MIRAEGDVMEIVAAVKESVAVSPTLALVLRMGRLMDSEISALDEAMERIWAAMVGVLESTEALHGSTMRKVMKVLRLTQAVKFLVVAAQFQLIGNKRFLRLEMLERLRRN</sequence>
<proteinExistence type="predicted"/>
<protein>
    <recommendedName>
        <fullName evidence="1">DOG1 domain-containing protein</fullName>
    </recommendedName>
</protein>
<dbReference type="STRING" id="3476.A0A2P5D4S8"/>
<dbReference type="PANTHER" id="PTHR46354:SF1">
    <property type="entry name" value="PROTEIN RESPONSE TO ABA AND SALT 1-RELATED"/>
    <property type="match status" value="1"/>
</dbReference>
<dbReference type="AlphaFoldDB" id="A0A2P5D4S8"/>
<name>A0A2P5D4S8_PARAD</name>
<comment type="caution">
    <text evidence="2">The sequence shown here is derived from an EMBL/GenBank/DDBJ whole genome shotgun (WGS) entry which is preliminary data.</text>
</comment>
<reference evidence="3" key="1">
    <citation type="submission" date="2016-06" db="EMBL/GenBank/DDBJ databases">
        <title>Parallel loss of symbiosis genes in relatives of nitrogen-fixing non-legume Parasponia.</title>
        <authorList>
            <person name="Van Velzen R."/>
            <person name="Holmer R."/>
            <person name="Bu F."/>
            <person name="Rutten L."/>
            <person name="Van Zeijl A."/>
            <person name="Liu W."/>
            <person name="Santuari L."/>
            <person name="Cao Q."/>
            <person name="Sharma T."/>
            <person name="Shen D."/>
            <person name="Roswanjaya Y."/>
            <person name="Wardhani T."/>
            <person name="Kalhor M.S."/>
            <person name="Jansen J."/>
            <person name="Van den Hoogen J."/>
            <person name="Gungor B."/>
            <person name="Hartog M."/>
            <person name="Hontelez J."/>
            <person name="Verver J."/>
            <person name="Yang W.-C."/>
            <person name="Schijlen E."/>
            <person name="Repin R."/>
            <person name="Schilthuizen M."/>
            <person name="Schranz E."/>
            <person name="Heidstra R."/>
            <person name="Miyata K."/>
            <person name="Fedorova E."/>
            <person name="Kohlen W."/>
            <person name="Bisseling T."/>
            <person name="Smit S."/>
            <person name="Geurts R."/>
        </authorList>
    </citation>
    <scope>NUCLEOTIDE SEQUENCE [LARGE SCALE GENOMIC DNA]</scope>
    <source>
        <strain evidence="3">cv. WU1-14</strain>
    </source>
</reference>
<dbReference type="PANTHER" id="PTHR46354">
    <property type="entry name" value="DOG1 DOMAIN-CONTAINING PROTEIN"/>
    <property type="match status" value="1"/>
</dbReference>
<feature type="domain" description="DOG1" evidence="1">
    <location>
        <begin position="1"/>
        <end position="104"/>
    </location>
</feature>
<dbReference type="GO" id="GO:0043565">
    <property type="term" value="F:sequence-specific DNA binding"/>
    <property type="evidence" value="ECO:0007669"/>
    <property type="project" value="InterPro"/>
</dbReference>
<accession>A0A2P5D4S8</accession>
<gene>
    <name evidence="2" type="ORF">PanWU01x14_096200</name>
</gene>
<dbReference type="PROSITE" id="PS51806">
    <property type="entry name" value="DOG1"/>
    <property type="match status" value="1"/>
</dbReference>
<dbReference type="Proteomes" id="UP000237105">
    <property type="component" value="Unassembled WGS sequence"/>
</dbReference>
<dbReference type="InterPro" id="IPR025422">
    <property type="entry name" value="TGA_domain"/>
</dbReference>
<keyword evidence="3" id="KW-1185">Reference proteome</keyword>
<organism evidence="2 3">
    <name type="scientific">Parasponia andersonii</name>
    <name type="common">Sponia andersonii</name>
    <dbReference type="NCBI Taxonomy" id="3476"/>
    <lineage>
        <taxon>Eukaryota</taxon>
        <taxon>Viridiplantae</taxon>
        <taxon>Streptophyta</taxon>
        <taxon>Embryophyta</taxon>
        <taxon>Tracheophyta</taxon>
        <taxon>Spermatophyta</taxon>
        <taxon>Magnoliopsida</taxon>
        <taxon>eudicotyledons</taxon>
        <taxon>Gunneridae</taxon>
        <taxon>Pentapetalae</taxon>
        <taxon>rosids</taxon>
        <taxon>fabids</taxon>
        <taxon>Rosales</taxon>
        <taxon>Cannabaceae</taxon>
        <taxon>Parasponia</taxon>
    </lineage>
</organism>
<evidence type="ECO:0000313" key="2">
    <source>
        <dbReference type="EMBL" id="PON68300.1"/>
    </source>
</evidence>
<dbReference type="OrthoDB" id="1889475at2759"/>
<evidence type="ECO:0000313" key="3">
    <source>
        <dbReference type="Proteomes" id="UP000237105"/>
    </source>
</evidence>
<dbReference type="InterPro" id="IPR051886">
    <property type="entry name" value="Seed_Dev/Stress_Resp_Reg"/>
</dbReference>
<dbReference type="EMBL" id="JXTB01000064">
    <property type="protein sequence ID" value="PON68300.1"/>
    <property type="molecule type" value="Genomic_DNA"/>
</dbReference>
<dbReference type="GO" id="GO:0006351">
    <property type="term" value="P:DNA-templated transcription"/>
    <property type="evidence" value="ECO:0007669"/>
    <property type="project" value="InterPro"/>
</dbReference>